<dbReference type="InterPro" id="IPR001986">
    <property type="entry name" value="Enolpyruvate_Tfrase_dom"/>
</dbReference>
<dbReference type="InterPro" id="IPR013792">
    <property type="entry name" value="RNA3'P_cycl/enolpyr_Trfase_a/b"/>
</dbReference>
<dbReference type="PANTHER" id="PTHR21090:SF5">
    <property type="entry name" value="PENTAFUNCTIONAL AROM POLYPEPTIDE"/>
    <property type="match status" value="1"/>
</dbReference>
<proteinExistence type="inferred from homology"/>
<dbReference type="GO" id="GO:0009073">
    <property type="term" value="P:aromatic amino acid family biosynthetic process"/>
    <property type="evidence" value="ECO:0007669"/>
    <property type="project" value="UniProtKB-KW"/>
</dbReference>
<protein>
    <recommendedName>
        <fullName evidence="3">3-phosphoshikimate 1-carboxyvinyltransferase</fullName>
        <ecNumber evidence="3">2.5.1.19</ecNumber>
    </recommendedName>
</protein>
<keyword evidence="4" id="KW-0028">Amino-acid biosynthesis</keyword>
<evidence type="ECO:0000256" key="3">
    <source>
        <dbReference type="ARBA" id="ARBA00012450"/>
    </source>
</evidence>
<evidence type="ECO:0000256" key="7">
    <source>
        <dbReference type="ARBA" id="ARBA00044633"/>
    </source>
</evidence>
<evidence type="ECO:0000313" key="9">
    <source>
        <dbReference type="EMBL" id="SVB21090.1"/>
    </source>
</evidence>
<dbReference type="EMBL" id="UINC01032817">
    <property type="protein sequence ID" value="SVB21090.1"/>
    <property type="molecule type" value="Genomic_DNA"/>
</dbReference>
<keyword evidence="6" id="KW-0057">Aromatic amino acid biosynthesis</keyword>
<dbReference type="SUPFAM" id="SSF55205">
    <property type="entry name" value="EPT/RTPC-like"/>
    <property type="match status" value="1"/>
</dbReference>
<accession>A0A382C4W3</accession>
<dbReference type="GO" id="GO:0009423">
    <property type="term" value="P:chorismate biosynthetic process"/>
    <property type="evidence" value="ECO:0007669"/>
    <property type="project" value="UniProtKB-UniPathway"/>
</dbReference>
<evidence type="ECO:0000256" key="4">
    <source>
        <dbReference type="ARBA" id="ARBA00022605"/>
    </source>
</evidence>
<reference evidence="9" key="1">
    <citation type="submission" date="2018-05" db="EMBL/GenBank/DDBJ databases">
        <authorList>
            <person name="Lanie J.A."/>
            <person name="Ng W.-L."/>
            <person name="Kazmierczak K.M."/>
            <person name="Andrzejewski T.M."/>
            <person name="Davidsen T.M."/>
            <person name="Wayne K.J."/>
            <person name="Tettelin H."/>
            <person name="Glass J.I."/>
            <person name="Rusch D."/>
            <person name="Podicherti R."/>
            <person name="Tsui H.-C.T."/>
            <person name="Winkler M.E."/>
        </authorList>
    </citation>
    <scope>NUCLEOTIDE SEQUENCE</scope>
</reference>
<dbReference type="InterPro" id="IPR006264">
    <property type="entry name" value="EPSP_synthase"/>
</dbReference>
<dbReference type="PIRSF" id="PIRSF000505">
    <property type="entry name" value="EPSPS"/>
    <property type="match status" value="1"/>
</dbReference>
<comment type="pathway">
    <text evidence="1">Metabolic intermediate biosynthesis; chorismate biosynthesis; chorismate from D-erythrose 4-phosphate and phosphoenolpyruvate: step 6/7.</text>
</comment>
<sequence length="377" mass="42198">MPKPIIINRTIKKYNKKIKVDGDKSLSIRFALLASQAIGMSKAYNLLKSEDVVSTINCLKKLGVKIKWDKKNNFCLINGNGLNSYVYKDNLTLNGNNSGTCVRLLTSLLINSSKKIKIVGDKSLSKRDMKRIIDPLTEFGATFYPKNKNTLPLYIKGSNYLTPINYLELKGSSQCKSSVMLAALLAPGETKLMCKPSRNHTELLFKYLKIPIKIKKIKNFEIIKIKGRQNFNAFNYNVPSDISSSAFFIVLTLLSKGSKLILEKVGVNKSRTGVIEILNKMGAKINLKNKKNYKGEIVADIHVRSAKSLKSINCPTKLNTSAIDEFLIIFLAAAKAKGVSYFKNLEELNKKESRRLNWGSKILSMIGVKNKLIKNHG</sequence>
<organism evidence="9">
    <name type="scientific">marine metagenome</name>
    <dbReference type="NCBI Taxonomy" id="408172"/>
    <lineage>
        <taxon>unclassified sequences</taxon>
        <taxon>metagenomes</taxon>
        <taxon>ecological metagenomes</taxon>
    </lineage>
</organism>
<feature type="non-terminal residue" evidence="9">
    <location>
        <position position="377"/>
    </location>
</feature>
<dbReference type="Pfam" id="PF00275">
    <property type="entry name" value="EPSP_synthase"/>
    <property type="match status" value="1"/>
</dbReference>
<feature type="domain" description="Enolpyruvate transferase" evidence="8">
    <location>
        <begin position="10"/>
        <end position="369"/>
    </location>
</feature>
<comment type="catalytic activity">
    <reaction evidence="7">
        <text>3-phosphoshikimate + phosphoenolpyruvate = 5-O-(1-carboxyvinyl)-3-phosphoshikimate + phosphate</text>
        <dbReference type="Rhea" id="RHEA:21256"/>
        <dbReference type="ChEBI" id="CHEBI:43474"/>
        <dbReference type="ChEBI" id="CHEBI:57701"/>
        <dbReference type="ChEBI" id="CHEBI:58702"/>
        <dbReference type="ChEBI" id="CHEBI:145989"/>
        <dbReference type="EC" id="2.5.1.19"/>
    </reaction>
    <physiologicalReaction direction="left-to-right" evidence="7">
        <dbReference type="Rhea" id="RHEA:21257"/>
    </physiologicalReaction>
</comment>
<dbReference type="InterPro" id="IPR036968">
    <property type="entry name" value="Enolpyruvate_Tfrase_sf"/>
</dbReference>
<name>A0A382C4W3_9ZZZZ</name>
<evidence type="ECO:0000256" key="1">
    <source>
        <dbReference type="ARBA" id="ARBA00004811"/>
    </source>
</evidence>
<evidence type="ECO:0000256" key="6">
    <source>
        <dbReference type="ARBA" id="ARBA00023141"/>
    </source>
</evidence>
<comment type="similarity">
    <text evidence="2">Belongs to the EPSP synthase family.</text>
</comment>
<dbReference type="Gene3D" id="3.65.10.10">
    <property type="entry name" value="Enolpyruvate transferase domain"/>
    <property type="match status" value="2"/>
</dbReference>
<dbReference type="GO" id="GO:0008652">
    <property type="term" value="P:amino acid biosynthetic process"/>
    <property type="evidence" value="ECO:0007669"/>
    <property type="project" value="UniProtKB-KW"/>
</dbReference>
<dbReference type="UniPathway" id="UPA00053">
    <property type="reaction ID" value="UER00089"/>
</dbReference>
<gene>
    <name evidence="9" type="ORF">METZ01_LOCUS173944</name>
</gene>
<dbReference type="AlphaFoldDB" id="A0A382C4W3"/>
<evidence type="ECO:0000256" key="5">
    <source>
        <dbReference type="ARBA" id="ARBA00022679"/>
    </source>
</evidence>
<dbReference type="GO" id="GO:0003866">
    <property type="term" value="F:3-phosphoshikimate 1-carboxyvinyltransferase activity"/>
    <property type="evidence" value="ECO:0007669"/>
    <property type="project" value="UniProtKB-EC"/>
</dbReference>
<keyword evidence="5" id="KW-0808">Transferase</keyword>
<evidence type="ECO:0000259" key="8">
    <source>
        <dbReference type="Pfam" id="PF00275"/>
    </source>
</evidence>
<dbReference type="PANTHER" id="PTHR21090">
    <property type="entry name" value="AROM/DEHYDROQUINATE SYNTHASE"/>
    <property type="match status" value="1"/>
</dbReference>
<dbReference type="EC" id="2.5.1.19" evidence="3"/>
<evidence type="ECO:0000256" key="2">
    <source>
        <dbReference type="ARBA" id="ARBA00009948"/>
    </source>
</evidence>